<evidence type="ECO:0000313" key="2">
    <source>
        <dbReference type="EMBL" id="KAF6743025.1"/>
    </source>
</evidence>
<keyword evidence="3" id="KW-1185">Reference proteome</keyword>
<dbReference type="EMBL" id="JACGCI010000201">
    <property type="protein sequence ID" value="KAF6742118.1"/>
    <property type="molecule type" value="Genomic_DNA"/>
</dbReference>
<sequence length="382" mass="43372">MSTRAGKEVEHDADTSSVNDWSDIMLKHFDEGFMLYEENMGLADAVSPTSWSRDIFISNYIWDQCEGYVAPGDVRKQVDSIYTLRVLPPISRITSAPTRKLFVPILERDPLVSFKIHFRRPTQDNPGHVQGRIVVSLPSLLSVYTTIPVLYRTMRADFWKGNRVVVLTIHSRWYIEYGQFIFNEHNDRRRDPRFVMAPQRDSPPSIYYTYTVAVPRKDVAKWITESTVVKLRLTYSEQSFVSACLLGKVTYCEKSWARSIDILLDIQPPGPDHQVGTSGPVQTGPLFYPLPPDTALPRNVEPTSQDSTDIYTEVRPRYPEQGMATGEGLASTSALATQVHDARSEWSNASYPIPLGGQERESTQADVPEARYTYYAFPPYDG</sequence>
<evidence type="ECO:0000313" key="3">
    <source>
        <dbReference type="Proteomes" id="UP000521943"/>
    </source>
</evidence>
<gene>
    <name evidence="1" type="ORF">DFP72DRAFT_214916</name>
    <name evidence="2" type="ORF">DFP72DRAFT_935907</name>
</gene>
<organism evidence="2 3">
    <name type="scientific">Ephemerocybe angulata</name>
    <dbReference type="NCBI Taxonomy" id="980116"/>
    <lineage>
        <taxon>Eukaryota</taxon>
        <taxon>Fungi</taxon>
        <taxon>Dikarya</taxon>
        <taxon>Basidiomycota</taxon>
        <taxon>Agaricomycotina</taxon>
        <taxon>Agaricomycetes</taxon>
        <taxon>Agaricomycetidae</taxon>
        <taxon>Agaricales</taxon>
        <taxon>Agaricineae</taxon>
        <taxon>Psathyrellaceae</taxon>
        <taxon>Ephemerocybe</taxon>
    </lineage>
</organism>
<accession>A0A8H6H9N5</accession>
<proteinExistence type="predicted"/>
<comment type="caution">
    <text evidence="2">The sequence shown here is derived from an EMBL/GenBank/DDBJ whole genome shotgun (WGS) entry which is preliminary data.</text>
</comment>
<dbReference type="EMBL" id="JACGCI010000161">
    <property type="protein sequence ID" value="KAF6743025.1"/>
    <property type="molecule type" value="Genomic_DNA"/>
</dbReference>
<dbReference type="Proteomes" id="UP000521943">
    <property type="component" value="Unassembled WGS sequence"/>
</dbReference>
<reference evidence="2 3" key="1">
    <citation type="submission" date="2020-07" db="EMBL/GenBank/DDBJ databases">
        <title>Comparative genomics of pyrophilous fungi reveals a link between fire events and developmental genes.</title>
        <authorList>
            <consortium name="DOE Joint Genome Institute"/>
            <person name="Steindorff A.S."/>
            <person name="Carver A."/>
            <person name="Calhoun S."/>
            <person name="Stillman K."/>
            <person name="Liu H."/>
            <person name="Lipzen A."/>
            <person name="Pangilinan J."/>
            <person name="Labutti K."/>
            <person name="Bruns T.D."/>
            <person name="Grigoriev I.V."/>
        </authorList>
    </citation>
    <scope>NUCLEOTIDE SEQUENCE [LARGE SCALE GENOMIC DNA]</scope>
    <source>
        <strain evidence="2 3">CBS 144469</strain>
    </source>
</reference>
<protein>
    <submittedName>
        <fullName evidence="2">Uncharacterized protein</fullName>
    </submittedName>
</protein>
<evidence type="ECO:0000313" key="1">
    <source>
        <dbReference type="EMBL" id="KAF6742118.1"/>
    </source>
</evidence>
<name>A0A8H6H9N5_9AGAR</name>
<dbReference type="AlphaFoldDB" id="A0A8H6H9N5"/>